<sequence length="3080" mass="338739">MWGLSPLYLTLCILSSHQIVSRNGYPLLTVHLTLSTILTTFAIGAALTLATSSRVFAPALRQPTHARTSTSPRTLGSAVSRLSDDVSHLKDAPLATHADQLQNSDASPRQPPRARWPQRVSTAPPPAYPPAGTSYLETVAPYQKGAALASLHSRDEDLRSGSGPSRKPLGRRSSTWTIRTTTKDPFRTQRRAPILRTDTSVDVTHAPSPHRKMSQHTPIPRSQSPDSWLSEQPVAKRSRRDISPHTRERARRASRSHVASRSRDLAAAALPSSASLPAPRPAVSGLWDCPTPRPSPTPPPQTCTIVSPATGRPGTPSGPVPLSPSWTAATPNCPPTPGWDIPTPCRSPTPPYPCGSTSSPPPTSVAPRPISKPSTQSQSRNHWLRGLVEAVTSDQKWVIKALNVDWVPQPVMGRARVALRSDGRFGVEDPLLWPQLVSAQQPHLVMIPRRPHPSHPAAVLWDNVHAEDFEAVNDDPHGSQYGLLQPTAVQKLQQAVSYLDKPVNDRLLQFSMDIQLHKAHEMAARDPAGRIAHGRDREALEAKARRLTQLSAKLAIAIDAFTVPSTLRDTSAQRGHLHRCFAEVWAWLEWERSATIRTQNQPNDGSRLHRGMDGLGVMGGICPDIHSATALYLAGVPTWLLIRAVTTSPATVASERTSQLTLPTNVLTDIIVDHGSSALAGPQHLYAIWRYSQSVLDVEHVPLPAEHHLPSAVVPRHPSTSMAPPAKPKLVIVRGRDRVTAWQMALETVDFSRPAPGDQDRLGLWLPEPEFVVGPTQSWRMHAYLGNWLRARRAMWQLLSKMQRFQPPRANTWRVFIGRLPDNPDDEEEVPAPQAERKQRSVNQRAKRRQERQDTCAYFSALLKQEVHSREPLLDEIAWGGRKLTQAEIVGTTSASAATAIREICWELSEVAFRVELYELDRRLVPPARERSESDELERRKLITSVFPDQHFALPTIPPRPRQGLFALELGDRWESLEGLRLVMVRWPHSPSSFRQLHLHRQSARVDLRRFEWEAAAFYCQVFYENFGRAAAVPRFPKATRKMWSTTEKATLRAGMRSAEVKAHLADTNQVACHTLRQGWKWQPGVLLAAGTALQEFVYDRHQLNPTEGESAEAHRARLYARGTEAPFGPLPGQDQVAYNTFFEGFTKRIRKWCKNHVNEALNIGQTITPVDPLRTMRKARRVTGFDIWKKTPYKPPRKPADGPTKGLADWNHEVSAAWLALSAEERQVYEDIASREGEDRSLDEVQSDENADEDDEGEDSSEGKGKGKSKGQQAPDDNEEQGSIRRQKAFNLRTVAEATLESWYAQTGYAGAFVLAGLNAREEPDIIIVQVGKTAPEARVPNEDLTTYIERNGGQYRGWMGTQLQAWVKEIHGARLNPVTEAVPTEAPVAAVAGAVREDCEGDLLRGIGSRETGLALSSGSASSSGGEFAGSSVPAIAIVQSPVHIASSIVARAGPDYSLDSHENTSWALGSLSHNSAGPDVARPLEEGIDVTAVGGRVDAGDSPICGLSNTSSVNIDTCLEGATPDDTPGPVQEVDSSEKCTREGSGEVDHQNIALDSQNILHARHDAMLTPGGEERHKTTADDQNLLPPVAQDDTARTPSFSALGDNEDDELHKDDNGEDGGEDEEDERDQACTSTSVRGGRGVEASRTQGRGRGGRRGHAGRGRGRGRGSRVRGSEGHTHAGRGRTRARGRGGGGSRGRGGTSRGGGVPGPATGATSMEETDAMRRSSRARTSTLSKREELTVFADGTSNTSPRRLASGHGVRKKGKEGWKLDSGGPAISRLRVPCPASCDCGAHDFVSGVYVKAGNGRVPGIGYFMCLKCRKQTIPMQLALTEEEQVAIKRAIHANKEWLEVDKCEKNKKYNETRVAELKNDPKRLERAQERVKRWEMERAKKEVLALAKEDTWSAAMDNAGTTTVQLRIRSAAGGTRGGLRRKGGVSVAGARSTTTSARQNVNNIWDKPTWSQSDMEPNDENEANEQFTMAAVLSLTEAGGRTTSGLSGSRIIDEPRAAPEAVFQAPRNAEEEREQLEMAVQLSRYDQPRTGASSKDAFGPQRSAEKAHLPVAQAVPGSNSKCREQAKVNEGRINQEAMREMLGWQQAECERENDDVVSELGAHESESEAANVTSQGNGPIKRKRLGEDNGRKNKGTYDSQSKVWIEIEDSDSDVQVSRQGGTTQTGADNRWVHVVYWGRASAHDAPAGERYLPQLFRIQRRADTILEIWDRVIEAFNMGREFQCYVWHVHMTDWSLVRSAAEFVAEVVNSRIVLLKKTEELHCEGFDLWMRVVSAGTDIPGSELARVQAITGNAEVKHEPRTVSPEQSHTAAGEGLMGTLYLIWWGDVTGRKAPQALMVTGRRCWTIGGSRRAQEAMGLGEGSSDEVFLWRGDHTAWQKRRQGEELPATLGKDRVVLLKKKGVTYCRDWDKWVSIVTQKKGMPGSEDVERVIVTCEAARVQENDAGELVAEGGWLMQFYAGSDRKLKAVARLCRTHLLVARHHLAPQQFAMATQLSAGAGVGNAGKHERRARRTAAEEEEQFAMSAEVSAGATGAPVGSASEGEEEGDEGQNEPREGDGPVTQKQYNVDEVGKAKPEDVIMIYDSEPDFELTIQGEVVDMEHWVHIVFWSHVCRFDAPAERRFLPRIVRVPSRKDTLLQIWDRVVNALGVQALPHGYVWSGAACDWKLIEGRDALVTEAVNSRIVLLKREKYQYCEDFGTWLSATAGGGGVPRGEVYRVQTVTAELEVQSGLFSASMKEEREVKVRDATTLDIVWWNDRTGESAPKMLKTPKQRDWTIHHAKGLREAMGLPFRMPLDYVCLWRRDWTAWDTLRQWNLLPVKLRDDNRLLVRERRVEYCRDFEDWIGGENSGAPGSGGKWTSGVHGAVGVVGDGVPLKHLREGAAEGLAGVRAQRGGHSVCVLGLGVPCGIQANAEDDEDIVIRAATKVNEAKVGVSSTMGHGAATVIGRCWCLGPRSYEDVSLSLILLMLALARAARGIGVEFGSTVKHKFTTESRLGWYSGDTGRRQGVRPGRWTGDGSITIDRVRGAGCGISLRLSTVARTAFYCHHDVTLEVRKHDDALE</sequence>
<feature type="compositionally biased region" description="Basic and acidic residues" evidence="1">
    <location>
        <begin position="1574"/>
        <end position="1584"/>
    </location>
</feature>
<feature type="compositionally biased region" description="Gly residues" evidence="1">
    <location>
        <begin position="1695"/>
        <end position="1713"/>
    </location>
</feature>
<name>A0A0C3S4L4_PHLG1</name>
<feature type="compositionally biased region" description="Low complexity" evidence="1">
    <location>
        <begin position="265"/>
        <end position="277"/>
    </location>
</feature>
<feature type="compositionally biased region" description="Acidic residues" evidence="1">
    <location>
        <begin position="2559"/>
        <end position="2568"/>
    </location>
</feature>
<feature type="region of interest" description="Disordered" evidence="1">
    <location>
        <begin position="822"/>
        <end position="849"/>
    </location>
</feature>
<feature type="region of interest" description="Disordered" evidence="1">
    <location>
        <begin position="1234"/>
        <end position="1287"/>
    </location>
</feature>
<dbReference type="EMBL" id="KN840637">
    <property type="protein sequence ID" value="KIP03040.1"/>
    <property type="molecule type" value="Genomic_DNA"/>
</dbReference>
<feature type="compositionally biased region" description="Acidic residues" evidence="1">
    <location>
        <begin position="1246"/>
        <end position="1261"/>
    </location>
</feature>
<feature type="compositionally biased region" description="Pro residues" evidence="1">
    <location>
        <begin position="291"/>
        <end position="301"/>
    </location>
</feature>
<evidence type="ECO:0000313" key="3">
    <source>
        <dbReference type="Proteomes" id="UP000053257"/>
    </source>
</evidence>
<feature type="compositionally biased region" description="Pro residues" evidence="1">
    <location>
        <begin position="345"/>
        <end position="364"/>
    </location>
</feature>
<feature type="compositionally biased region" description="Basic and acidic residues" evidence="1">
    <location>
        <begin position="1539"/>
        <end position="1553"/>
    </location>
</feature>
<feature type="region of interest" description="Disordered" evidence="1">
    <location>
        <begin position="1574"/>
        <end position="1776"/>
    </location>
</feature>
<feature type="compositionally biased region" description="Low complexity" evidence="1">
    <location>
        <begin position="171"/>
        <end position="180"/>
    </location>
</feature>
<feature type="region of interest" description="Disordered" evidence="1">
    <location>
        <begin position="1524"/>
        <end position="1554"/>
    </location>
</feature>
<dbReference type="OrthoDB" id="2692137at2759"/>
<feature type="compositionally biased region" description="Basic and acidic residues" evidence="1">
    <location>
        <begin position="1234"/>
        <end position="1244"/>
    </location>
</feature>
<feature type="region of interest" description="Disordered" evidence="1">
    <location>
        <begin position="2043"/>
        <end position="2062"/>
    </location>
</feature>
<feature type="compositionally biased region" description="Acidic residues" evidence="1">
    <location>
        <begin position="1620"/>
        <end position="1632"/>
    </location>
</feature>
<evidence type="ECO:0000313" key="2">
    <source>
        <dbReference type="EMBL" id="KIP03040.1"/>
    </source>
</evidence>
<proteinExistence type="predicted"/>
<dbReference type="CDD" id="cd00084">
    <property type="entry name" value="HMG-box_SF"/>
    <property type="match status" value="1"/>
</dbReference>
<feature type="region of interest" description="Disordered" evidence="1">
    <location>
        <begin position="2517"/>
        <end position="2587"/>
    </location>
</feature>
<dbReference type="Proteomes" id="UP000053257">
    <property type="component" value="Unassembled WGS sequence"/>
</dbReference>
<evidence type="ECO:0000256" key="1">
    <source>
        <dbReference type="SAM" id="MobiDB-lite"/>
    </source>
</evidence>
<feature type="region of interest" description="Disordered" evidence="1">
    <location>
        <begin position="1190"/>
        <end position="1209"/>
    </location>
</feature>
<feature type="region of interest" description="Disordered" evidence="1">
    <location>
        <begin position="150"/>
        <end position="379"/>
    </location>
</feature>
<keyword evidence="3" id="KW-1185">Reference proteome</keyword>
<gene>
    <name evidence="2" type="ORF">PHLGIDRAFT_16136</name>
</gene>
<reference evidence="2 3" key="1">
    <citation type="journal article" date="2014" name="PLoS Genet.">
        <title>Analysis of the Phlebiopsis gigantea genome, transcriptome and secretome provides insight into its pioneer colonization strategies of wood.</title>
        <authorList>
            <person name="Hori C."/>
            <person name="Ishida T."/>
            <person name="Igarashi K."/>
            <person name="Samejima M."/>
            <person name="Suzuki H."/>
            <person name="Master E."/>
            <person name="Ferreira P."/>
            <person name="Ruiz-Duenas F.J."/>
            <person name="Held B."/>
            <person name="Canessa P."/>
            <person name="Larrondo L.F."/>
            <person name="Schmoll M."/>
            <person name="Druzhinina I.S."/>
            <person name="Kubicek C.P."/>
            <person name="Gaskell J.A."/>
            <person name="Kersten P."/>
            <person name="St John F."/>
            <person name="Glasner J."/>
            <person name="Sabat G."/>
            <person name="Splinter BonDurant S."/>
            <person name="Syed K."/>
            <person name="Yadav J."/>
            <person name="Mgbeahuruike A.C."/>
            <person name="Kovalchuk A."/>
            <person name="Asiegbu F.O."/>
            <person name="Lackner G."/>
            <person name="Hoffmeister D."/>
            <person name="Rencoret J."/>
            <person name="Gutierrez A."/>
            <person name="Sun H."/>
            <person name="Lindquist E."/>
            <person name="Barry K."/>
            <person name="Riley R."/>
            <person name="Grigoriev I.V."/>
            <person name="Henrissat B."/>
            <person name="Kues U."/>
            <person name="Berka R.M."/>
            <person name="Martinez A.T."/>
            <person name="Covert S.F."/>
            <person name="Blanchette R.A."/>
            <person name="Cullen D."/>
        </authorList>
    </citation>
    <scope>NUCLEOTIDE SEQUENCE [LARGE SCALE GENOMIC DNA]</scope>
    <source>
        <strain evidence="2 3">11061_1 CR5-6</strain>
    </source>
</reference>
<dbReference type="HOGENOM" id="CLU_225849_0_0_1"/>
<feature type="compositionally biased region" description="Basic residues" evidence="1">
    <location>
        <begin position="1684"/>
        <end position="1694"/>
    </location>
</feature>
<feature type="compositionally biased region" description="Basic residues" evidence="1">
    <location>
        <begin position="1657"/>
        <end position="1675"/>
    </location>
</feature>
<organism evidence="2 3">
    <name type="scientific">Phlebiopsis gigantea (strain 11061_1 CR5-6)</name>
    <name type="common">White-rot fungus</name>
    <name type="synonym">Peniophora gigantea</name>
    <dbReference type="NCBI Taxonomy" id="745531"/>
    <lineage>
        <taxon>Eukaryota</taxon>
        <taxon>Fungi</taxon>
        <taxon>Dikarya</taxon>
        <taxon>Basidiomycota</taxon>
        <taxon>Agaricomycotina</taxon>
        <taxon>Agaricomycetes</taxon>
        <taxon>Polyporales</taxon>
        <taxon>Phanerochaetaceae</taxon>
        <taxon>Phlebiopsis</taxon>
    </lineage>
</organism>
<accession>A0A0C3S4L4</accession>
<feature type="region of interest" description="Disordered" evidence="1">
    <location>
        <begin position="2116"/>
        <end position="2154"/>
    </location>
</feature>
<dbReference type="STRING" id="745531.A0A0C3S4L4"/>
<feature type="compositionally biased region" description="Basic residues" evidence="1">
    <location>
        <begin position="248"/>
        <end position="260"/>
    </location>
</feature>
<feature type="compositionally biased region" description="Polar residues" evidence="1">
    <location>
        <begin position="215"/>
        <end position="230"/>
    </location>
</feature>
<feature type="compositionally biased region" description="Polar residues" evidence="1">
    <location>
        <begin position="2125"/>
        <end position="2134"/>
    </location>
</feature>
<protein>
    <submittedName>
        <fullName evidence="2">Uncharacterized protein</fullName>
    </submittedName>
</protein>
<feature type="region of interest" description="Disordered" evidence="1">
    <location>
        <begin position="95"/>
        <end position="134"/>
    </location>
</feature>